<feature type="domain" description="SCP2" evidence="1">
    <location>
        <begin position="17"/>
        <end position="103"/>
    </location>
</feature>
<protein>
    <submittedName>
        <fullName evidence="2">SCP2 sterol-binding domain-containing protein</fullName>
    </submittedName>
</protein>
<dbReference type="InterPro" id="IPR003033">
    <property type="entry name" value="SCP2_sterol-bd_dom"/>
</dbReference>
<dbReference type="RefSeq" id="WP_251589913.1">
    <property type="nucleotide sequence ID" value="NZ_JAMLJI010000001.1"/>
</dbReference>
<dbReference type="InterPro" id="IPR036527">
    <property type="entry name" value="SCP2_sterol-bd_dom_sf"/>
</dbReference>
<accession>A0ABU1GXC0</accession>
<dbReference type="PANTHER" id="PTHR10094">
    <property type="entry name" value="STEROL CARRIER PROTEIN 2 SCP-2 FAMILY PROTEIN"/>
    <property type="match status" value="1"/>
</dbReference>
<name>A0ABU1GXC0_9GAMM</name>
<evidence type="ECO:0000259" key="1">
    <source>
        <dbReference type="Pfam" id="PF02036"/>
    </source>
</evidence>
<evidence type="ECO:0000313" key="2">
    <source>
        <dbReference type="EMBL" id="MDR5895978.1"/>
    </source>
</evidence>
<dbReference type="EMBL" id="JARWAO010000003">
    <property type="protein sequence ID" value="MDR5895978.1"/>
    <property type="molecule type" value="Genomic_DNA"/>
</dbReference>
<keyword evidence="3" id="KW-1185">Reference proteome</keyword>
<gene>
    <name evidence="2" type="ORF">QC825_07845</name>
</gene>
<sequence length="108" mass="12166">MSTLVESIKAKLHQHFNPKAARNIHNVFMFELSDGDTYTLTVDDGTMQFHEGAHPTPDIVFMTDRDTLKKIFNGEASGATAMMMGDIKVKGDWIVATRLKRLFPHMKA</sequence>
<dbReference type="Gene3D" id="3.30.1050.10">
    <property type="entry name" value="SCP2 sterol-binding domain"/>
    <property type="match status" value="1"/>
</dbReference>
<organism evidence="2 3">
    <name type="scientific">Larsenimonas suaedae</name>
    <dbReference type="NCBI Taxonomy" id="1851019"/>
    <lineage>
        <taxon>Bacteria</taxon>
        <taxon>Pseudomonadati</taxon>
        <taxon>Pseudomonadota</taxon>
        <taxon>Gammaproteobacteria</taxon>
        <taxon>Oceanospirillales</taxon>
        <taxon>Halomonadaceae</taxon>
        <taxon>Larsenimonas</taxon>
    </lineage>
</organism>
<dbReference type="SUPFAM" id="SSF55718">
    <property type="entry name" value="SCP-like"/>
    <property type="match status" value="1"/>
</dbReference>
<dbReference type="Proteomes" id="UP001269375">
    <property type="component" value="Unassembled WGS sequence"/>
</dbReference>
<reference evidence="2 3" key="1">
    <citation type="submission" date="2023-04" db="EMBL/GenBank/DDBJ databases">
        <title>A long-awaited taxogenomic arrangement of the family Halomonadaceae.</title>
        <authorList>
            <person name="De La Haba R."/>
            <person name="Chuvochina M."/>
            <person name="Wittouck S."/>
            <person name="Arahal D.R."/>
            <person name="Sanchez-Porro C."/>
            <person name="Hugenholtz P."/>
            <person name="Ventosa A."/>
        </authorList>
    </citation>
    <scope>NUCLEOTIDE SEQUENCE [LARGE SCALE GENOMIC DNA]</scope>
    <source>
        <strain evidence="2 3">DSM 22428</strain>
    </source>
</reference>
<dbReference type="Pfam" id="PF02036">
    <property type="entry name" value="SCP2"/>
    <property type="match status" value="1"/>
</dbReference>
<comment type="caution">
    <text evidence="2">The sequence shown here is derived from an EMBL/GenBank/DDBJ whole genome shotgun (WGS) entry which is preliminary data.</text>
</comment>
<dbReference type="PANTHER" id="PTHR10094:SF25">
    <property type="entry name" value="SCP2 STEROL-BINDING DOMAIN-CONTAINING PROTEIN 1"/>
    <property type="match status" value="1"/>
</dbReference>
<evidence type="ECO:0000313" key="3">
    <source>
        <dbReference type="Proteomes" id="UP001269375"/>
    </source>
</evidence>
<proteinExistence type="predicted"/>